<protein>
    <recommendedName>
        <fullName evidence="4">PD-(D/E)XK nuclease superfamily protein</fullName>
    </recommendedName>
</protein>
<comment type="caution">
    <text evidence="2">The sequence shown here is derived from an EMBL/GenBank/DDBJ whole genome shotgun (WGS) entry which is preliminary data.</text>
</comment>
<sequence length="905" mass="99862">MLTEQGLAWEEVGHVTATASLARAIQQKGVVASPIATLIDLIVWPGVKDYGVTLDGFPGPDVMGRQKGQVYEDQVRNWQMLVRGRQMRLGIKFDEALRQFAAGDVADNRLTHLLVRSRRDFALTLRTLASSGVRPSDITPRNELGATAARAWAKLETDLPALTAYRNDLWIDSQEFQAQNSVRAQELRERIENAIERVYGVRRGKRVLVHHGFYFFTPPQWALFQLLRQIPNLDQIFIIHDDGRNPAFDTWRRFFSDKWDMPTPVPWKSVNQSEVVDHPAATAFLCSLRGERVATDHLKERLSILECRNPAELVRQWRLETSADSDLAPRWYAADANSVERFMRRLAREGEGSVDLAQLPIGTFLLAVHDCIVPVPQGGVRLVITEGALLDIVASGFLVTENGTLASESDVDALRRALPFFTGCTSLEQWRTRAEHLHRLIIAEVDPLGPRGDAVGDLQRIQAAASNPLRLAPWADLSRNEASRILDVVQAATKLVEKIAARERVVLREHLNFLKESLATGMQQLRENERQAVVAKVQGFSVGLDEEVAVEGVVDIVQMVLGQSPEYEDLDDPTSKKSFVNDLRGLDAIGLHPQSGNLHLANLAEGLFPSRPKVVGWPFDISELFQGAASVEQAIVLEILKLRSENPSLSDLYLLWLALNGTQEGGRVTLSWISDLDGQQRSLSSLVSLLILPADKKSAIAQRAGGLVISNVENDAMSQTGPGIPVPEHAAVSLADLNGALERIDNRAAASAIACARRLALQWVVGPSHAFQSAHHQAMLYGNMIGALIKDHGFSAGDAQRLADDLWRYLTAGQRRSSLSKSRVKPSSSSSPAAWILTLGGRQKITTHDRPVDFAYRATLKSERPSPAAAVPEGSRFLPPGVNHPETCKACPVRRQCAVWAEDPR</sequence>
<reference evidence="2 3" key="1">
    <citation type="submission" date="2023-07" db="EMBL/GenBank/DDBJ databases">
        <title>Sorghum-associated microbial communities from plants grown in Nebraska, USA.</title>
        <authorList>
            <person name="Schachtman D."/>
        </authorList>
    </citation>
    <scope>NUCLEOTIDE SEQUENCE [LARGE SCALE GENOMIC DNA]</scope>
    <source>
        <strain evidence="2 3">DS994</strain>
    </source>
</reference>
<keyword evidence="3" id="KW-1185">Reference proteome</keyword>
<proteinExistence type="predicted"/>
<dbReference type="EMBL" id="JAUSSY010000003">
    <property type="protein sequence ID" value="MDQ0117933.1"/>
    <property type="molecule type" value="Genomic_DNA"/>
</dbReference>
<organism evidence="2 3">
    <name type="scientific">Pseudarthrobacter defluvii</name>
    <dbReference type="NCBI Taxonomy" id="410837"/>
    <lineage>
        <taxon>Bacteria</taxon>
        <taxon>Bacillati</taxon>
        <taxon>Actinomycetota</taxon>
        <taxon>Actinomycetes</taxon>
        <taxon>Micrococcales</taxon>
        <taxon>Micrococcaceae</taxon>
        <taxon>Pseudarthrobacter</taxon>
    </lineage>
</organism>
<dbReference type="RefSeq" id="WP_307488676.1">
    <property type="nucleotide sequence ID" value="NZ_JAUSSY010000003.1"/>
</dbReference>
<evidence type="ECO:0000313" key="3">
    <source>
        <dbReference type="Proteomes" id="UP001226389"/>
    </source>
</evidence>
<gene>
    <name evidence="2" type="ORF">J2T22_001106</name>
</gene>
<evidence type="ECO:0008006" key="4">
    <source>
        <dbReference type="Google" id="ProtNLM"/>
    </source>
</evidence>
<accession>A0ABT9UE59</accession>
<dbReference type="Proteomes" id="UP001226389">
    <property type="component" value="Unassembled WGS sequence"/>
</dbReference>
<feature type="region of interest" description="Disordered" evidence="1">
    <location>
        <begin position="865"/>
        <end position="885"/>
    </location>
</feature>
<evidence type="ECO:0000256" key="1">
    <source>
        <dbReference type="SAM" id="MobiDB-lite"/>
    </source>
</evidence>
<name>A0ABT9UE59_9MICC</name>
<evidence type="ECO:0000313" key="2">
    <source>
        <dbReference type="EMBL" id="MDQ0117933.1"/>
    </source>
</evidence>